<keyword evidence="16" id="KW-1185">Reference proteome</keyword>
<evidence type="ECO:0000256" key="5">
    <source>
        <dbReference type="ARBA" id="ARBA00022553"/>
    </source>
</evidence>
<keyword evidence="11 12" id="KW-0472">Membrane</keyword>
<evidence type="ECO:0000256" key="9">
    <source>
        <dbReference type="ARBA" id="ARBA00022989"/>
    </source>
</evidence>
<dbReference type="SMART" id="SM00387">
    <property type="entry name" value="HATPase_c"/>
    <property type="match status" value="1"/>
</dbReference>
<evidence type="ECO:0000256" key="8">
    <source>
        <dbReference type="ARBA" id="ARBA00022777"/>
    </source>
</evidence>
<comment type="cofactor">
    <cofactor evidence="2">
        <name>a divalent metal cation</name>
        <dbReference type="ChEBI" id="CHEBI:60240"/>
    </cofactor>
</comment>
<comment type="caution">
    <text evidence="15">The sequence shown here is derived from an EMBL/GenBank/DDBJ whole genome shotgun (WGS) entry which is preliminary data.</text>
</comment>
<dbReference type="InterPro" id="IPR003660">
    <property type="entry name" value="HAMP_dom"/>
</dbReference>
<organism evidence="15 16">
    <name type="scientific">Rothia santali</name>
    <dbReference type="NCBI Taxonomy" id="2949643"/>
    <lineage>
        <taxon>Bacteria</taxon>
        <taxon>Bacillati</taxon>
        <taxon>Actinomycetota</taxon>
        <taxon>Actinomycetes</taxon>
        <taxon>Micrococcales</taxon>
        <taxon>Micrococcaceae</taxon>
        <taxon>Rothia</taxon>
    </lineage>
</organism>
<dbReference type="Pfam" id="PF02518">
    <property type="entry name" value="HATPase_c"/>
    <property type="match status" value="1"/>
</dbReference>
<dbReference type="SMART" id="SM00304">
    <property type="entry name" value="HAMP"/>
    <property type="match status" value="1"/>
</dbReference>
<dbReference type="InterPro" id="IPR036890">
    <property type="entry name" value="HATPase_C_sf"/>
</dbReference>
<evidence type="ECO:0000256" key="1">
    <source>
        <dbReference type="ARBA" id="ARBA00000085"/>
    </source>
</evidence>
<dbReference type="Proteomes" id="UP001139502">
    <property type="component" value="Unassembled WGS sequence"/>
</dbReference>
<dbReference type="Pfam" id="PF00512">
    <property type="entry name" value="HisKA"/>
    <property type="match status" value="1"/>
</dbReference>
<evidence type="ECO:0000256" key="10">
    <source>
        <dbReference type="ARBA" id="ARBA00023012"/>
    </source>
</evidence>
<dbReference type="EMBL" id="JANAFB010000025">
    <property type="protein sequence ID" value="MCP3426405.1"/>
    <property type="molecule type" value="Genomic_DNA"/>
</dbReference>
<evidence type="ECO:0000313" key="16">
    <source>
        <dbReference type="Proteomes" id="UP001139502"/>
    </source>
</evidence>
<dbReference type="InterPro" id="IPR036097">
    <property type="entry name" value="HisK_dim/P_sf"/>
</dbReference>
<evidence type="ECO:0000256" key="7">
    <source>
        <dbReference type="ARBA" id="ARBA00022692"/>
    </source>
</evidence>
<dbReference type="InterPro" id="IPR003661">
    <property type="entry name" value="HisK_dim/P_dom"/>
</dbReference>
<evidence type="ECO:0000256" key="6">
    <source>
        <dbReference type="ARBA" id="ARBA00022679"/>
    </source>
</evidence>
<keyword evidence="6" id="KW-0808">Transferase</keyword>
<feature type="transmembrane region" description="Helical" evidence="12">
    <location>
        <begin position="22"/>
        <end position="45"/>
    </location>
</feature>
<keyword evidence="9 12" id="KW-1133">Transmembrane helix</keyword>
<evidence type="ECO:0000256" key="3">
    <source>
        <dbReference type="ARBA" id="ARBA00004236"/>
    </source>
</evidence>
<name>A0A9X2HDQ7_9MICC</name>
<dbReference type="PROSITE" id="PS50109">
    <property type="entry name" value="HIS_KIN"/>
    <property type="match status" value="1"/>
</dbReference>
<feature type="transmembrane region" description="Helical" evidence="12">
    <location>
        <begin position="163"/>
        <end position="187"/>
    </location>
</feature>
<comment type="catalytic activity">
    <reaction evidence="1">
        <text>ATP + protein L-histidine = ADP + protein N-phospho-L-histidine.</text>
        <dbReference type="EC" id="2.7.13.3"/>
    </reaction>
</comment>
<dbReference type="SUPFAM" id="SSF47384">
    <property type="entry name" value="Homodimeric domain of signal transducing histidine kinase"/>
    <property type="match status" value="1"/>
</dbReference>
<proteinExistence type="predicted"/>
<sequence length="496" mass="53436">MSVVTDRVRNSKLGALSLRTQLVMLTGFLLTLAIAVTSLVAITALRSQLVQQLDSEMKSNISSVAPRAVQGDFPSEDETGHSYSVFVLDPDGNVVAGSNPASSTPALNGWTRANSSKYAGQGLSVPSVESGSQWRIMPYVSSDSPYTVVLASPLSRTDGVVTLVRVLTVTFGLATLAAALAVGWVLVTRAFEPLARVERTAARIAAGDLSQRIERYNPRTEIGQLSMSLNVMLTRIEEAFDAQKRSEVKMRRFVGDASHELRTPLASIRGYSELYRQGALQTEEDVTKAMHRIESEAKRMGRLVEDLLMLARLDERRPTETTTVDLLELANDAADDAEATAPERDIAVVGLESGPALPAAVTGDEARLRQVLANLVTNALRYTPEGTPIELAVGVEPGIDGSFVSVLKVVDHGPGIQGEDAERVFQRFYRADSSRTRETGGTGLGLAIVAAIVEQHNGTVRVEQTRGGGATMVLRLPQTIDRDGAKHNPHTGEIRE</sequence>
<comment type="subcellular location">
    <subcellularLocation>
        <location evidence="3">Cell membrane</location>
    </subcellularLocation>
</comment>
<keyword evidence="10" id="KW-0902">Two-component regulatory system</keyword>
<dbReference type="EC" id="2.7.13.3" evidence="4"/>
<evidence type="ECO:0000256" key="11">
    <source>
        <dbReference type="ARBA" id="ARBA00023136"/>
    </source>
</evidence>
<dbReference type="Gene3D" id="1.10.287.130">
    <property type="match status" value="1"/>
</dbReference>
<keyword evidence="8 15" id="KW-0418">Kinase</keyword>
<dbReference type="Pfam" id="PF00672">
    <property type="entry name" value="HAMP"/>
    <property type="match status" value="1"/>
</dbReference>
<dbReference type="GO" id="GO:0000155">
    <property type="term" value="F:phosphorelay sensor kinase activity"/>
    <property type="evidence" value="ECO:0007669"/>
    <property type="project" value="InterPro"/>
</dbReference>
<evidence type="ECO:0000259" key="13">
    <source>
        <dbReference type="PROSITE" id="PS50109"/>
    </source>
</evidence>
<dbReference type="PANTHER" id="PTHR45436:SF5">
    <property type="entry name" value="SENSOR HISTIDINE KINASE TRCS"/>
    <property type="match status" value="1"/>
</dbReference>
<dbReference type="PROSITE" id="PS50885">
    <property type="entry name" value="HAMP"/>
    <property type="match status" value="1"/>
</dbReference>
<dbReference type="Gene3D" id="6.10.340.10">
    <property type="match status" value="1"/>
</dbReference>
<dbReference type="InterPro" id="IPR050428">
    <property type="entry name" value="TCS_sensor_his_kinase"/>
</dbReference>
<dbReference type="SUPFAM" id="SSF158472">
    <property type="entry name" value="HAMP domain-like"/>
    <property type="match status" value="1"/>
</dbReference>
<evidence type="ECO:0000256" key="4">
    <source>
        <dbReference type="ARBA" id="ARBA00012438"/>
    </source>
</evidence>
<protein>
    <recommendedName>
        <fullName evidence="4">histidine kinase</fullName>
        <ecNumber evidence="4">2.7.13.3</ecNumber>
    </recommendedName>
</protein>
<dbReference type="SUPFAM" id="SSF55874">
    <property type="entry name" value="ATPase domain of HSP90 chaperone/DNA topoisomerase II/histidine kinase"/>
    <property type="match status" value="1"/>
</dbReference>
<feature type="domain" description="HAMP" evidence="14">
    <location>
        <begin position="188"/>
        <end position="241"/>
    </location>
</feature>
<dbReference type="CDD" id="cd06225">
    <property type="entry name" value="HAMP"/>
    <property type="match status" value="1"/>
</dbReference>
<dbReference type="Gene3D" id="3.30.565.10">
    <property type="entry name" value="Histidine kinase-like ATPase, C-terminal domain"/>
    <property type="match status" value="1"/>
</dbReference>
<evidence type="ECO:0000256" key="2">
    <source>
        <dbReference type="ARBA" id="ARBA00001968"/>
    </source>
</evidence>
<dbReference type="InterPro" id="IPR003594">
    <property type="entry name" value="HATPase_dom"/>
</dbReference>
<evidence type="ECO:0000259" key="14">
    <source>
        <dbReference type="PROSITE" id="PS50885"/>
    </source>
</evidence>
<dbReference type="InterPro" id="IPR005467">
    <property type="entry name" value="His_kinase_dom"/>
</dbReference>
<dbReference type="InterPro" id="IPR004358">
    <property type="entry name" value="Sig_transdc_His_kin-like_C"/>
</dbReference>
<dbReference type="PANTHER" id="PTHR45436">
    <property type="entry name" value="SENSOR HISTIDINE KINASE YKOH"/>
    <property type="match status" value="1"/>
</dbReference>
<dbReference type="SMART" id="SM00388">
    <property type="entry name" value="HisKA"/>
    <property type="match status" value="1"/>
</dbReference>
<keyword evidence="7 12" id="KW-0812">Transmembrane</keyword>
<dbReference type="FunFam" id="3.30.565.10:FF:000006">
    <property type="entry name" value="Sensor histidine kinase WalK"/>
    <property type="match status" value="1"/>
</dbReference>
<feature type="domain" description="Histidine kinase" evidence="13">
    <location>
        <begin position="256"/>
        <end position="480"/>
    </location>
</feature>
<dbReference type="GO" id="GO:0005886">
    <property type="term" value="C:plasma membrane"/>
    <property type="evidence" value="ECO:0007669"/>
    <property type="project" value="UniProtKB-SubCell"/>
</dbReference>
<dbReference type="CDD" id="cd00082">
    <property type="entry name" value="HisKA"/>
    <property type="match status" value="1"/>
</dbReference>
<gene>
    <name evidence="15" type="ORF">NBM05_10425</name>
</gene>
<evidence type="ECO:0000313" key="15">
    <source>
        <dbReference type="EMBL" id="MCP3426405.1"/>
    </source>
</evidence>
<reference evidence="15" key="1">
    <citation type="submission" date="2022-06" db="EMBL/GenBank/DDBJ databases">
        <title>Rothia sp. isolated from sandalwood seedling.</title>
        <authorList>
            <person name="Tuikhar N."/>
            <person name="Kirdat K."/>
            <person name="Thorat V."/>
            <person name="Swetha P."/>
            <person name="Padma S."/>
            <person name="Sundararaj R."/>
            <person name="Yadav A."/>
        </authorList>
    </citation>
    <scope>NUCLEOTIDE SEQUENCE</scope>
    <source>
        <strain evidence="15">AR01</strain>
    </source>
</reference>
<dbReference type="GO" id="GO:0005509">
    <property type="term" value="F:calcium ion binding"/>
    <property type="evidence" value="ECO:0007669"/>
    <property type="project" value="UniProtKB-ARBA"/>
</dbReference>
<dbReference type="AlphaFoldDB" id="A0A9X2HDQ7"/>
<dbReference type="FunFam" id="1.10.287.130:FF:000001">
    <property type="entry name" value="Two-component sensor histidine kinase"/>
    <property type="match status" value="1"/>
</dbReference>
<evidence type="ECO:0000256" key="12">
    <source>
        <dbReference type="SAM" id="Phobius"/>
    </source>
</evidence>
<dbReference type="PRINTS" id="PR00344">
    <property type="entry name" value="BCTRLSENSOR"/>
</dbReference>
<accession>A0A9X2HDQ7</accession>
<dbReference type="CDD" id="cd00075">
    <property type="entry name" value="HATPase"/>
    <property type="match status" value="1"/>
</dbReference>
<keyword evidence="5" id="KW-0597">Phosphoprotein</keyword>